<evidence type="ECO:0000313" key="2">
    <source>
        <dbReference type="Proteomes" id="UP000008080"/>
    </source>
</evidence>
<name>Q6MJT7_BDEBA</name>
<organism evidence="1 2">
    <name type="scientific">Bdellovibrio bacteriovorus (strain ATCC 15356 / DSM 50701 / NCIMB 9529 / HD100)</name>
    <dbReference type="NCBI Taxonomy" id="264462"/>
    <lineage>
        <taxon>Bacteria</taxon>
        <taxon>Pseudomonadati</taxon>
        <taxon>Bdellovibrionota</taxon>
        <taxon>Bdellovibrionia</taxon>
        <taxon>Bdellovibrionales</taxon>
        <taxon>Pseudobdellovibrionaceae</taxon>
        <taxon>Bdellovibrio</taxon>
    </lineage>
</organism>
<dbReference type="RefSeq" id="WP_011165075.1">
    <property type="nucleotide sequence ID" value="NC_005363.1"/>
</dbReference>
<dbReference type="AlphaFoldDB" id="Q6MJT7"/>
<dbReference type="eggNOG" id="ENOG5032HAQ">
    <property type="taxonomic scope" value="Bacteria"/>
</dbReference>
<dbReference type="EMBL" id="BX842653">
    <property type="protein sequence ID" value="CAE80472.1"/>
    <property type="molecule type" value="Genomic_DNA"/>
</dbReference>
<dbReference type="Proteomes" id="UP000008080">
    <property type="component" value="Chromosome"/>
</dbReference>
<gene>
    <name evidence="1" type="ordered locus">Bd2681</name>
</gene>
<evidence type="ECO:0000313" key="1">
    <source>
        <dbReference type="EMBL" id="CAE80472.1"/>
    </source>
</evidence>
<reference evidence="1 2" key="1">
    <citation type="journal article" date="2004" name="Science">
        <title>A predator unmasked: life cycle of Bdellovibrio bacteriovorus from a genomic perspective.</title>
        <authorList>
            <person name="Rendulic S."/>
            <person name="Jagtap P."/>
            <person name="Rosinus A."/>
            <person name="Eppinger M."/>
            <person name="Baar C."/>
            <person name="Lanz C."/>
            <person name="Keller H."/>
            <person name="Lambert C."/>
            <person name="Evans K.J."/>
            <person name="Goesmann A."/>
            <person name="Meyer F."/>
            <person name="Sockett R.E."/>
            <person name="Schuster S.C."/>
        </authorList>
    </citation>
    <scope>NUCLEOTIDE SEQUENCE [LARGE SCALE GENOMIC DNA]</scope>
    <source>
        <strain evidence="2">ATCC 15356 / DSM 50701 / NCIMB 9529 / HD100</strain>
    </source>
</reference>
<dbReference type="GeneID" id="93013572"/>
<protein>
    <submittedName>
        <fullName evidence="1">Uncharacterized protein</fullName>
    </submittedName>
</protein>
<dbReference type="HOGENOM" id="CLU_830979_0_0_7"/>
<sequence>MTKLSQNLLIIGAGAHKPYRFPTSNDINKKLKDLLTAGKIIFVNETSSSHKSQAFLEKQRLCRKIMDMNLLPGAEKYGSNSKDIFIGQQLDEFIKSFAASSATSIDSYLSRIHLSKNDYKRTVYPTLGKFLLSYLISNIENQEPIGCQDADWIQFLIKEYIEPSPDEFFKSPPKIVTFNYDRLLERYIYEHLIEFHHMPEEEAKTLVDSLDILHVYGDLGAYTEWSPQSDSFYTEACSRIKVIGEDRDENSITDVRKKIKNIIEEATKIYFLGYGFDPINNDLIFKSLKEDWRKGKYIFSTNIGIGQRDRTRIYNQIGFLPAFLKKKSIHGDVMCLDLLKNLVPLEKSIKPKRKMIVKSKPFVSEW</sequence>
<proteinExistence type="predicted"/>
<dbReference type="KEGG" id="bba:Bd2681"/>
<keyword evidence="2" id="KW-1185">Reference proteome</keyword>
<dbReference type="Pfam" id="PF13289">
    <property type="entry name" value="SIR2_2"/>
    <property type="match status" value="1"/>
</dbReference>
<accession>Q6MJT7</accession>